<comment type="similarity">
    <text evidence="2">Belongs to the sulfatase family.</text>
</comment>
<keyword evidence="3" id="KW-0479">Metal-binding</keyword>
<dbReference type="SUPFAM" id="SSF53649">
    <property type="entry name" value="Alkaline phosphatase-like"/>
    <property type="match status" value="1"/>
</dbReference>
<dbReference type="EMBL" id="JAIZAY010000006">
    <property type="protein sequence ID" value="KAJ8040863.1"/>
    <property type="molecule type" value="Genomic_DNA"/>
</dbReference>
<dbReference type="InterPro" id="IPR017850">
    <property type="entry name" value="Alkaline_phosphatase_core_sf"/>
</dbReference>
<proteinExistence type="inferred from homology"/>
<evidence type="ECO:0000256" key="6">
    <source>
        <dbReference type="SAM" id="SignalP"/>
    </source>
</evidence>
<protein>
    <submittedName>
        <fullName evidence="8">N-acetylgalactosamine-6-sulfatase</fullName>
    </submittedName>
</protein>
<organism evidence="8 9">
    <name type="scientific">Holothuria leucospilota</name>
    <name type="common">Black long sea cucumber</name>
    <name type="synonym">Mertensiothuria leucospilota</name>
    <dbReference type="NCBI Taxonomy" id="206669"/>
    <lineage>
        <taxon>Eukaryota</taxon>
        <taxon>Metazoa</taxon>
        <taxon>Echinodermata</taxon>
        <taxon>Eleutherozoa</taxon>
        <taxon>Echinozoa</taxon>
        <taxon>Holothuroidea</taxon>
        <taxon>Aspidochirotacea</taxon>
        <taxon>Aspidochirotida</taxon>
        <taxon>Holothuriidae</taxon>
        <taxon>Holothuria</taxon>
    </lineage>
</organism>
<dbReference type="InterPro" id="IPR050738">
    <property type="entry name" value="Sulfatase"/>
</dbReference>
<evidence type="ECO:0000256" key="4">
    <source>
        <dbReference type="ARBA" id="ARBA00022801"/>
    </source>
</evidence>
<evidence type="ECO:0000259" key="7">
    <source>
        <dbReference type="Pfam" id="PF00884"/>
    </source>
</evidence>
<dbReference type="AlphaFoldDB" id="A0A9Q1C7R9"/>
<evidence type="ECO:0000256" key="1">
    <source>
        <dbReference type="ARBA" id="ARBA00001913"/>
    </source>
</evidence>
<dbReference type="PANTHER" id="PTHR42693:SF47">
    <property type="entry name" value="N-ACETYLGALACTOSAMINE-6-SULFATASE"/>
    <property type="match status" value="1"/>
</dbReference>
<accession>A0A9Q1C7R9</accession>
<comment type="caution">
    <text evidence="8">The sequence shown here is derived from an EMBL/GenBank/DDBJ whole genome shotgun (WGS) entry which is preliminary data.</text>
</comment>
<sequence>MHLKLCQRFLLVAVIALVRVSSKKQENRQPNIVIMLMDDMGWGDLGCYGNQEKETPNIDRLASQGALFTNFYSANPLCSPSRAALMTGRLPIRNGIYTNNHFGRNSVFFPNVTGGLVDEEETIAEILAKLGYRNKIIGKWHIGNTEESFPLNQGFHEFFGANANHFGPHDNVNAPNVEVYRDNKMVGRYFEREFDINLQTGESNLTRFWTNDALEFIEENQNNPFFLYWAADGTHNPLGAHGDFLGTSKRGLYGDVVRELDYGVGQIITKLKELKLHKNTFVFFSSDNGPAGYEGIESGDSGPFKCSKLTTYEGGFRVPGIAWWPSVIPKRQIERGPATLMDIFNTIMDITGGAVSNSSRHLDGQSLWPVLVDENDIKLGKNTVFYYRGDGLFAVRVGDYKAHYWTWNIQKEKLRDVYGDPCRGDYLENFITDTLRDHRRQPVIFHLGRDPRENYPLDPSTREYTRQLAIINEVRESHIASLAGDVRIPQLNVCDKCTMGWSPNGCEEIGMCRTPVDCNPSLCNWFF</sequence>
<gene>
    <name evidence="8" type="ORF">HOLleu_15288</name>
</gene>
<feature type="domain" description="Sulfatase N-terminal" evidence="7">
    <location>
        <begin position="30"/>
        <end position="352"/>
    </location>
</feature>
<dbReference type="PROSITE" id="PS00523">
    <property type="entry name" value="SULFATASE_1"/>
    <property type="match status" value="1"/>
</dbReference>
<dbReference type="InterPro" id="IPR024607">
    <property type="entry name" value="Sulfatase_CS"/>
</dbReference>
<evidence type="ECO:0000256" key="2">
    <source>
        <dbReference type="ARBA" id="ARBA00008779"/>
    </source>
</evidence>
<dbReference type="Gene3D" id="3.30.1120.10">
    <property type="match status" value="1"/>
</dbReference>
<name>A0A9Q1C7R9_HOLLE</name>
<keyword evidence="5" id="KW-0106">Calcium</keyword>
<evidence type="ECO:0000256" key="3">
    <source>
        <dbReference type="ARBA" id="ARBA00022723"/>
    </source>
</evidence>
<feature type="signal peptide" evidence="6">
    <location>
        <begin position="1"/>
        <end position="22"/>
    </location>
</feature>
<evidence type="ECO:0000313" key="8">
    <source>
        <dbReference type="EMBL" id="KAJ8040863.1"/>
    </source>
</evidence>
<dbReference type="PANTHER" id="PTHR42693">
    <property type="entry name" value="ARYLSULFATASE FAMILY MEMBER"/>
    <property type="match status" value="1"/>
</dbReference>
<keyword evidence="6" id="KW-0732">Signal</keyword>
<keyword evidence="4" id="KW-0378">Hydrolase</keyword>
<feature type="chain" id="PRO_5040253075" evidence="6">
    <location>
        <begin position="23"/>
        <end position="527"/>
    </location>
</feature>
<keyword evidence="9" id="KW-1185">Reference proteome</keyword>
<dbReference type="OrthoDB" id="103349at2759"/>
<dbReference type="GO" id="GO:0004065">
    <property type="term" value="F:arylsulfatase activity"/>
    <property type="evidence" value="ECO:0007669"/>
    <property type="project" value="TreeGrafter"/>
</dbReference>
<dbReference type="InterPro" id="IPR000917">
    <property type="entry name" value="Sulfatase_N"/>
</dbReference>
<dbReference type="Proteomes" id="UP001152320">
    <property type="component" value="Chromosome 6"/>
</dbReference>
<dbReference type="Pfam" id="PF14707">
    <property type="entry name" value="Sulfatase_C"/>
    <property type="match status" value="1"/>
</dbReference>
<dbReference type="GO" id="GO:0046872">
    <property type="term" value="F:metal ion binding"/>
    <property type="evidence" value="ECO:0007669"/>
    <property type="project" value="UniProtKB-KW"/>
</dbReference>
<reference evidence="8" key="1">
    <citation type="submission" date="2021-10" db="EMBL/GenBank/DDBJ databases">
        <title>Tropical sea cucumber genome reveals ecological adaptation and Cuvierian tubules defense mechanism.</title>
        <authorList>
            <person name="Chen T."/>
        </authorList>
    </citation>
    <scope>NUCLEOTIDE SEQUENCE</scope>
    <source>
        <strain evidence="8">Nanhai2018</strain>
        <tissue evidence="8">Muscle</tissue>
    </source>
</reference>
<evidence type="ECO:0000256" key="5">
    <source>
        <dbReference type="ARBA" id="ARBA00022837"/>
    </source>
</evidence>
<dbReference type="Pfam" id="PF00884">
    <property type="entry name" value="Sulfatase"/>
    <property type="match status" value="1"/>
</dbReference>
<dbReference type="Gene3D" id="3.40.720.10">
    <property type="entry name" value="Alkaline Phosphatase, subunit A"/>
    <property type="match status" value="1"/>
</dbReference>
<comment type="cofactor">
    <cofactor evidence="1">
        <name>Ca(2+)</name>
        <dbReference type="ChEBI" id="CHEBI:29108"/>
    </cofactor>
</comment>
<evidence type="ECO:0000313" key="9">
    <source>
        <dbReference type="Proteomes" id="UP001152320"/>
    </source>
</evidence>